<dbReference type="EMBL" id="CP058215">
    <property type="protein sequence ID" value="QLC50556.1"/>
    <property type="molecule type" value="Genomic_DNA"/>
</dbReference>
<evidence type="ECO:0000313" key="1">
    <source>
        <dbReference type="EMBL" id="QLC50556.1"/>
    </source>
</evidence>
<accession>A0A7D5EF95</accession>
<dbReference type="InterPro" id="IPR009409">
    <property type="entry name" value="DUF1059"/>
</dbReference>
<name>A0A7D5EF95_9EURY</name>
<dbReference type="OrthoDB" id="9023at2157"/>
<sequence>MKVRMVKCTDVGIGNCSYMAMGYDLEEVEQKMFDHVDTEHKDLLETMSHEEVHELKHRISAFLGRSCGCGHLPKP</sequence>
<dbReference type="GeneID" id="55822026"/>
<dbReference type="Pfam" id="PF06348">
    <property type="entry name" value="DUF1059"/>
    <property type="match status" value="1"/>
</dbReference>
<dbReference type="Proteomes" id="UP000509594">
    <property type="component" value="Chromosome"/>
</dbReference>
<organism evidence="1 2">
    <name type="scientific">Methanolobus zinderi</name>
    <dbReference type="NCBI Taxonomy" id="536044"/>
    <lineage>
        <taxon>Archaea</taxon>
        <taxon>Methanobacteriati</taxon>
        <taxon>Methanobacteriota</taxon>
        <taxon>Stenosarchaea group</taxon>
        <taxon>Methanomicrobia</taxon>
        <taxon>Methanosarcinales</taxon>
        <taxon>Methanosarcinaceae</taxon>
        <taxon>Methanolobus</taxon>
    </lineage>
</organism>
<proteinExistence type="predicted"/>
<reference evidence="1 2" key="1">
    <citation type="submission" date="2020-06" db="EMBL/GenBank/DDBJ databases">
        <title>Methanolobus halotolerans sp. nov., isolated from a saline lake Tus in Siberia.</title>
        <authorList>
            <person name="Shen Y."/>
            <person name="Chen S.-C."/>
            <person name="Lai M.-C."/>
            <person name="Huang H.-H."/>
            <person name="Chiu H.-H."/>
            <person name="Tang S.-L."/>
            <person name="Rogozin D.Y."/>
            <person name="Degermendzhy A.G."/>
        </authorList>
    </citation>
    <scope>NUCLEOTIDE SEQUENCE [LARGE SCALE GENOMIC DNA]</scope>
    <source>
        <strain evidence="1 2">DSM 21339</strain>
    </source>
</reference>
<gene>
    <name evidence="1" type="ORF">HWN40_10085</name>
</gene>
<protein>
    <submittedName>
        <fullName evidence="1">DUF1059 domain-containing protein</fullName>
    </submittedName>
</protein>
<evidence type="ECO:0000313" key="2">
    <source>
        <dbReference type="Proteomes" id="UP000509594"/>
    </source>
</evidence>
<dbReference type="KEGG" id="mzi:HWN40_10085"/>
<dbReference type="RefSeq" id="WP_176965612.1">
    <property type="nucleotide sequence ID" value="NZ_CP058215.1"/>
</dbReference>
<keyword evidence="2" id="KW-1185">Reference proteome</keyword>
<dbReference type="AlphaFoldDB" id="A0A7D5EF95"/>